<dbReference type="PRINTS" id="PR01301">
    <property type="entry name" value="RGSPROTEIN"/>
</dbReference>
<dbReference type="EMBL" id="CAJNOR010001427">
    <property type="protein sequence ID" value="CAF1141083.1"/>
    <property type="molecule type" value="Genomic_DNA"/>
</dbReference>
<dbReference type="AlphaFoldDB" id="A0A814RZE0"/>
<feature type="domain" description="RGS" evidence="1">
    <location>
        <begin position="77"/>
        <end position="188"/>
    </location>
</feature>
<dbReference type="PANTHER" id="PTHR13155:SF1">
    <property type="entry name" value="A-KINASE ANCHOR PROTEIN 10, MITOCHONDRIAL"/>
    <property type="match status" value="1"/>
</dbReference>
<dbReference type="InterPro" id="IPR016137">
    <property type="entry name" value="RGS"/>
</dbReference>
<dbReference type="InterPro" id="IPR052246">
    <property type="entry name" value="Cell_Polariz_PKAAnc"/>
</dbReference>
<name>A0A814RZE0_ADIRI</name>
<dbReference type="SUPFAM" id="SSF48097">
    <property type="entry name" value="Regulator of G-protein signaling, RGS"/>
    <property type="match status" value="2"/>
</dbReference>
<proteinExistence type="predicted"/>
<sequence length="469" mass="55056">MSFFRSFNINTKEKPADYGQAQPNSCYNIQQWPYYRDLAIQSGHSAISSELASLRYSRLERSLYNLVYTPNDELDQFILYLDSRSFAPHLQFILEVNNFEKVIRENNIDDQQTIALTLFHKYLSLDAKYFLPINDEIRRTTLLLICPSDESSQPDLNCFQMAREYIWQLIERSEYQTYLQSSFHIKYQLKIVKENQLQLHDFLYHKPSLSYFMEFAERENIIDLIRFWTDVEQFYHNITNRELNDQILVENALSIYDQYISMQAPARLGFDDAIRTKIECSICQPDRTIGPLVDTFDQAVWMIYTILQQEYFPRFLRSANFHRYTNDLMIRLKHNDCVTSFQRKKSNDFVDTISVELENVPQATSFGQQTSITKSSSCSNINDEIEAKSKGRLSMGYVDSLGRFIRDPDVISTDISSTPNRKPYSKPLQFFTQLVRNEQDSMVTEEDAARFAATLINEITNRTVNIDTD</sequence>
<dbReference type="GO" id="GO:0008104">
    <property type="term" value="P:intracellular protein localization"/>
    <property type="evidence" value="ECO:0007669"/>
    <property type="project" value="TreeGrafter"/>
</dbReference>
<gene>
    <name evidence="2" type="ORF">XAT740_LOCUS20425</name>
</gene>
<dbReference type="PROSITE" id="PS50132">
    <property type="entry name" value="RGS"/>
    <property type="match status" value="2"/>
</dbReference>
<comment type="caution">
    <text evidence="2">The sequence shown here is derived from an EMBL/GenBank/DDBJ whole genome shotgun (WGS) entry which is preliminary data.</text>
</comment>
<dbReference type="InterPro" id="IPR036305">
    <property type="entry name" value="RGS_sf"/>
</dbReference>
<evidence type="ECO:0000313" key="3">
    <source>
        <dbReference type="Proteomes" id="UP000663828"/>
    </source>
</evidence>
<dbReference type="InterPro" id="IPR044926">
    <property type="entry name" value="RGS_subdomain_2"/>
</dbReference>
<accession>A0A814RZE0</accession>
<dbReference type="GO" id="GO:0005739">
    <property type="term" value="C:mitochondrion"/>
    <property type="evidence" value="ECO:0007669"/>
    <property type="project" value="TreeGrafter"/>
</dbReference>
<protein>
    <recommendedName>
        <fullName evidence="1">RGS domain-containing protein</fullName>
    </recommendedName>
</protein>
<reference evidence="2" key="1">
    <citation type="submission" date="2021-02" db="EMBL/GenBank/DDBJ databases">
        <authorList>
            <person name="Nowell W R."/>
        </authorList>
    </citation>
    <scope>NUCLEOTIDE SEQUENCE</scope>
</reference>
<dbReference type="PANTHER" id="PTHR13155">
    <property type="entry name" value="A-KINASE ANCHOR PROTEINS"/>
    <property type="match status" value="1"/>
</dbReference>
<keyword evidence="3" id="KW-1185">Reference proteome</keyword>
<dbReference type="Gene3D" id="1.10.167.10">
    <property type="entry name" value="Regulator of G-protein Signalling 4, domain 2"/>
    <property type="match status" value="2"/>
</dbReference>
<dbReference type="SMART" id="SM00315">
    <property type="entry name" value="RGS"/>
    <property type="match status" value="2"/>
</dbReference>
<evidence type="ECO:0000259" key="1">
    <source>
        <dbReference type="PROSITE" id="PS50132"/>
    </source>
</evidence>
<organism evidence="2 3">
    <name type="scientific">Adineta ricciae</name>
    <name type="common">Rotifer</name>
    <dbReference type="NCBI Taxonomy" id="249248"/>
    <lineage>
        <taxon>Eukaryota</taxon>
        <taxon>Metazoa</taxon>
        <taxon>Spiralia</taxon>
        <taxon>Gnathifera</taxon>
        <taxon>Rotifera</taxon>
        <taxon>Eurotatoria</taxon>
        <taxon>Bdelloidea</taxon>
        <taxon>Adinetida</taxon>
        <taxon>Adinetidae</taxon>
        <taxon>Adineta</taxon>
    </lineage>
</organism>
<dbReference type="GO" id="GO:0005886">
    <property type="term" value="C:plasma membrane"/>
    <property type="evidence" value="ECO:0007669"/>
    <property type="project" value="TreeGrafter"/>
</dbReference>
<dbReference type="Pfam" id="PF00615">
    <property type="entry name" value="RGS"/>
    <property type="match status" value="2"/>
</dbReference>
<dbReference type="Proteomes" id="UP000663828">
    <property type="component" value="Unassembled WGS sequence"/>
</dbReference>
<evidence type="ECO:0000313" key="2">
    <source>
        <dbReference type="EMBL" id="CAF1141083.1"/>
    </source>
</evidence>
<feature type="domain" description="RGS" evidence="1">
    <location>
        <begin position="198"/>
        <end position="325"/>
    </location>
</feature>